<dbReference type="PANTHER" id="PTHR35394">
    <property type="entry name" value="DUF3176 DOMAIN-CONTAINING PROTEIN"/>
    <property type="match status" value="1"/>
</dbReference>
<feature type="transmembrane region" description="Helical" evidence="2">
    <location>
        <begin position="142"/>
        <end position="162"/>
    </location>
</feature>
<name>A0ABR1SCY5_9PEZI</name>
<keyword evidence="2" id="KW-0472">Membrane</keyword>
<feature type="compositionally biased region" description="Polar residues" evidence="1">
    <location>
        <begin position="49"/>
        <end position="64"/>
    </location>
</feature>
<feature type="transmembrane region" description="Helical" evidence="2">
    <location>
        <begin position="112"/>
        <end position="136"/>
    </location>
</feature>
<reference evidence="3 4" key="1">
    <citation type="submission" date="2023-01" db="EMBL/GenBank/DDBJ databases">
        <title>Analysis of 21 Apiospora genomes using comparative genomics revels a genus with tremendous synthesis potential of carbohydrate active enzymes and secondary metabolites.</title>
        <authorList>
            <person name="Sorensen T."/>
        </authorList>
    </citation>
    <scope>NUCLEOTIDE SEQUENCE [LARGE SCALE GENOMIC DNA]</scope>
    <source>
        <strain evidence="3 4">CBS 33761</strain>
    </source>
</reference>
<accession>A0ABR1SCY5</accession>
<dbReference type="Proteomes" id="UP001444661">
    <property type="component" value="Unassembled WGS sequence"/>
</dbReference>
<keyword evidence="2" id="KW-0812">Transmembrane</keyword>
<keyword evidence="2" id="KW-1133">Transmembrane helix</keyword>
<sequence length="679" mass="73810">MSTSYQPVDDYASHHGHSQGDGLFNTTHVTGNDSANKPSMSASYWPVDSHTSPQHPHDNSQFNNTVFSDNIPLHNLPSYNQFGDTRSYPVSSDDKQGDGMKPRAPKGRLPRLWMWELMASAFSLICIAVVVVVLLNEDGKRLSGWALVISPNAVISFITTLAKSSCLLVLAEVIGQLRWVHFATAPRRLSDIQLFDAGSRGPWGALQLMFRMKTAALLASSASLLTIAALVIDPFAQLVFSFPTQATPSTHQVASIRLAHVYDANTSVTANHGPSYPVAQNAPFQLQSAVISAAFGISPRFDLTCSTSNCTFPPVSTLGICSTCQDVVEATNTTCGRDKKSGATVCNTTVPRQLLPPSNFTWSVSSDAAGSYADVWNSSSAPVTPSMVTSMTGYGQPAVLAAFTALKLDRSLFSGNAGRPTKPSQVNQCMFAYCLKTYNNISMNSGLTDIGPVDETIMHISSHEFFLDPPLNPTGNFLFTMQAFADGQTVGPNYTMNWFDHLNLGVYMKDVLNSTVVLNTGTYQPGYGGRMAPSFGLAMYNAENLTTMVGQIADSMTNSMRNSQNNFTTVGGTALVQETYIHIEWKWLALPIAVSVLSLVLLITVMINSRSHGVEAWKSSSLPLLFYGLEGWDNDLTHGFQNTKDLHQRSKVMKGQVTLDSEHPVFLRDGLYRTDSPAE</sequence>
<dbReference type="InterPro" id="IPR021514">
    <property type="entry name" value="DUF3176"/>
</dbReference>
<comment type="caution">
    <text evidence="3">The sequence shown here is derived from an EMBL/GenBank/DDBJ whole genome shotgun (WGS) entry which is preliminary data.</text>
</comment>
<protein>
    <submittedName>
        <fullName evidence="3">Uncharacterized protein</fullName>
    </submittedName>
</protein>
<feature type="region of interest" description="Disordered" evidence="1">
    <location>
        <begin position="1"/>
        <end position="64"/>
    </location>
</feature>
<gene>
    <name evidence="3" type="ORF">PG993_010993</name>
</gene>
<dbReference type="PANTHER" id="PTHR35394:SF5">
    <property type="entry name" value="DUF3176 DOMAIN-CONTAINING PROTEIN"/>
    <property type="match status" value="1"/>
</dbReference>
<feature type="transmembrane region" description="Helical" evidence="2">
    <location>
        <begin position="587"/>
        <end position="608"/>
    </location>
</feature>
<evidence type="ECO:0000256" key="1">
    <source>
        <dbReference type="SAM" id="MobiDB-lite"/>
    </source>
</evidence>
<feature type="compositionally biased region" description="Polar residues" evidence="1">
    <location>
        <begin position="24"/>
        <end position="42"/>
    </location>
</feature>
<evidence type="ECO:0000313" key="4">
    <source>
        <dbReference type="Proteomes" id="UP001444661"/>
    </source>
</evidence>
<organism evidence="3 4">
    <name type="scientific">Apiospora rasikravindrae</name>
    <dbReference type="NCBI Taxonomy" id="990691"/>
    <lineage>
        <taxon>Eukaryota</taxon>
        <taxon>Fungi</taxon>
        <taxon>Dikarya</taxon>
        <taxon>Ascomycota</taxon>
        <taxon>Pezizomycotina</taxon>
        <taxon>Sordariomycetes</taxon>
        <taxon>Xylariomycetidae</taxon>
        <taxon>Amphisphaeriales</taxon>
        <taxon>Apiosporaceae</taxon>
        <taxon>Apiospora</taxon>
    </lineage>
</organism>
<keyword evidence="4" id="KW-1185">Reference proteome</keyword>
<proteinExistence type="predicted"/>
<dbReference type="Pfam" id="PF11374">
    <property type="entry name" value="DUF3176"/>
    <property type="match status" value="1"/>
</dbReference>
<dbReference type="EMBL" id="JAQQWK010000010">
    <property type="protein sequence ID" value="KAK8029702.1"/>
    <property type="molecule type" value="Genomic_DNA"/>
</dbReference>
<evidence type="ECO:0000313" key="3">
    <source>
        <dbReference type="EMBL" id="KAK8029702.1"/>
    </source>
</evidence>
<feature type="transmembrane region" description="Helical" evidence="2">
    <location>
        <begin position="215"/>
        <end position="240"/>
    </location>
</feature>
<evidence type="ECO:0000256" key="2">
    <source>
        <dbReference type="SAM" id="Phobius"/>
    </source>
</evidence>